<evidence type="ECO:0000256" key="2">
    <source>
        <dbReference type="SAM" id="MobiDB-lite"/>
    </source>
</evidence>
<proteinExistence type="predicted"/>
<evidence type="ECO:0008006" key="5">
    <source>
        <dbReference type="Google" id="ProtNLM"/>
    </source>
</evidence>
<evidence type="ECO:0000256" key="1">
    <source>
        <dbReference type="SAM" id="Coils"/>
    </source>
</evidence>
<reference evidence="3" key="1">
    <citation type="journal article" date="2018" name="DNA Res.">
        <title>Multiple hybrid de novo genome assembly of finger millet, an orphan allotetraploid crop.</title>
        <authorList>
            <person name="Hatakeyama M."/>
            <person name="Aluri S."/>
            <person name="Balachadran M.T."/>
            <person name="Sivarajan S.R."/>
            <person name="Patrignani A."/>
            <person name="Gruter S."/>
            <person name="Poveda L."/>
            <person name="Shimizu-Inatsugi R."/>
            <person name="Baeten J."/>
            <person name="Francoijs K.J."/>
            <person name="Nataraja K.N."/>
            <person name="Reddy Y.A.N."/>
            <person name="Phadnis S."/>
            <person name="Ravikumar R.L."/>
            <person name="Schlapbach R."/>
            <person name="Sreeman S.M."/>
            <person name="Shimizu K.K."/>
        </authorList>
    </citation>
    <scope>NUCLEOTIDE SEQUENCE</scope>
</reference>
<accession>A0AAV5CW55</accession>
<feature type="compositionally biased region" description="Basic residues" evidence="2">
    <location>
        <begin position="12"/>
        <end position="21"/>
    </location>
</feature>
<reference evidence="3" key="2">
    <citation type="submission" date="2021-12" db="EMBL/GenBank/DDBJ databases">
        <title>Resequencing data analysis of finger millet.</title>
        <authorList>
            <person name="Hatakeyama M."/>
            <person name="Aluri S."/>
            <person name="Balachadran M.T."/>
            <person name="Sivarajan S.R."/>
            <person name="Poveda L."/>
            <person name="Shimizu-Inatsugi R."/>
            <person name="Schlapbach R."/>
            <person name="Sreeman S.M."/>
            <person name="Shimizu K.K."/>
        </authorList>
    </citation>
    <scope>NUCLEOTIDE SEQUENCE</scope>
</reference>
<evidence type="ECO:0000313" key="3">
    <source>
        <dbReference type="EMBL" id="GJN02864.1"/>
    </source>
</evidence>
<feature type="coiled-coil region" evidence="1">
    <location>
        <begin position="290"/>
        <end position="317"/>
    </location>
</feature>
<evidence type="ECO:0000313" key="4">
    <source>
        <dbReference type="Proteomes" id="UP001054889"/>
    </source>
</evidence>
<keyword evidence="4" id="KW-1185">Reference proteome</keyword>
<name>A0AAV5CW55_ELECO</name>
<organism evidence="3 4">
    <name type="scientific">Eleusine coracana subsp. coracana</name>
    <dbReference type="NCBI Taxonomy" id="191504"/>
    <lineage>
        <taxon>Eukaryota</taxon>
        <taxon>Viridiplantae</taxon>
        <taxon>Streptophyta</taxon>
        <taxon>Embryophyta</taxon>
        <taxon>Tracheophyta</taxon>
        <taxon>Spermatophyta</taxon>
        <taxon>Magnoliopsida</taxon>
        <taxon>Liliopsida</taxon>
        <taxon>Poales</taxon>
        <taxon>Poaceae</taxon>
        <taxon>PACMAD clade</taxon>
        <taxon>Chloridoideae</taxon>
        <taxon>Cynodonteae</taxon>
        <taxon>Eleusininae</taxon>
        <taxon>Eleusine</taxon>
    </lineage>
</organism>
<gene>
    <name evidence="3" type="primary">ga20253</name>
    <name evidence="3" type="ORF">PR202_ga20253</name>
</gene>
<keyword evidence="1" id="KW-0175">Coiled coil</keyword>
<dbReference type="InterPro" id="IPR053197">
    <property type="entry name" value="F-box_SCFL_complex_component"/>
</dbReference>
<dbReference type="AlphaFoldDB" id="A0AAV5CW55"/>
<sequence length="365" mass="41488">MSSSTTSCPSSRRGRPCRRARCQPAHVPQRPDPRQVPRPGILELKGCDCLFRELVSTSLKSLVIDAGDRGFRVQLVVTAPALVSIRLAFGQSSDPRSFVLNGAEGSLSQAWIGESFGTVNNNLSTLLGSMCNIRTLELWRFGYRIDKLLEDERKEFPKLHNLTTLLMGQCDMREEFDILRFFMENVPSLEKVTLRHCKELNLIDIKYQDGNISNLFGLLMGIRIKLDTNIVTLKKVRQPSLKIRIRLKRYSHVVKETKARAANFEKTFSQSRNPMTFQCPKLKSTEIIHYGSLDNNLKQAEEERESFEDFADQLLANNIAIAGLDMFRLHVANRQCAKQAARWIRCDITYSAPKPGVQRDLASKI</sequence>
<dbReference type="PANTHER" id="PTHR34223">
    <property type="entry name" value="OS11G0201299 PROTEIN"/>
    <property type="match status" value="1"/>
</dbReference>
<protein>
    <recommendedName>
        <fullName evidence="5">FBD domain-containing protein</fullName>
    </recommendedName>
</protein>
<feature type="region of interest" description="Disordered" evidence="2">
    <location>
        <begin position="1"/>
        <end position="38"/>
    </location>
</feature>
<dbReference type="PANTHER" id="PTHR34223:SF113">
    <property type="entry name" value="OS04G0207100 PROTEIN"/>
    <property type="match status" value="1"/>
</dbReference>
<feature type="compositionally biased region" description="Low complexity" evidence="2">
    <location>
        <begin position="1"/>
        <end position="11"/>
    </location>
</feature>
<comment type="caution">
    <text evidence="3">The sequence shown here is derived from an EMBL/GenBank/DDBJ whole genome shotgun (WGS) entry which is preliminary data.</text>
</comment>
<dbReference type="Proteomes" id="UP001054889">
    <property type="component" value="Unassembled WGS sequence"/>
</dbReference>
<dbReference type="EMBL" id="BQKI01000009">
    <property type="protein sequence ID" value="GJN02864.1"/>
    <property type="molecule type" value="Genomic_DNA"/>
</dbReference>